<dbReference type="SMART" id="SM00542">
    <property type="entry name" value="FYRC"/>
    <property type="match status" value="1"/>
</dbReference>
<dbReference type="EMBL" id="MCOG01000100">
    <property type="protein sequence ID" value="ORY49231.1"/>
    <property type="molecule type" value="Genomic_DNA"/>
</dbReference>
<dbReference type="STRING" id="1754190.A0A1Y2CQC9"/>
<dbReference type="PANTHER" id="PTHR22715">
    <property type="entry name" value="TRANSFORMING GROWTH FACTOR BETA REGULATED GENE 1"/>
    <property type="match status" value="1"/>
</dbReference>
<dbReference type="Proteomes" id="UP000193920">
    <property type="component" value="Unassembled WGS sequence"/>
</dbReference>
<organism evidence="3 4">
    <name type="scientific">Neocallimastix californiae</name>
    <dbReference type="NCBI Taxonomy" id="1754190"/>
    <lineage>
        <taxon>Eukaryota</taxon>
        <taxon>Fungi</taxon>
        <taxon>Fungi incertae sedis</taxon>
        <taxon>Chytridiomycota</taxon>
        <taxon>Chytridiomycota incertae sedis</taxon>
        <taxon>Neocallimastigomycetes</taxon>
        <taxon>Neocallimastigales</taxon>
        <taxon>Neocallimastigaceae</taxon>
        <taxon>Neocallimastix</taxon>
    </lineage>
</organism>
<dbReference type="Pfam" id="PF05965">
    <property type="entry name" value="FYRC"/>
    <property type="match status" value="1"/>
</dbReference>
<gene>
    <name evidence="3" type="ORF">LY90DRAFT_5067</name>
</gene>
<evidence type="ECO:0008006" key="5">
    <source>
        <dbReference type="Google" id="ProtNLM"/>
    </source>
</evidence>
<dbReference type="InterPro" id="IPR040092">
    <property type="entry name" value="TBRG1"/>
</dbReference>
<dbReference type="OrthoDB" id="285793at2759"/>
<dbReference type="SMART" id="SM00541">
    <property type="entry name" value="FYRN"/>
    <property type="match status" value="1"/>
</dbReference>
<evidence type="ECO:0000256" key="2">
    <source>
        <dbReference type="ARBA" id="ARBA00023242"/>
    </source>
</evidence>
<keyword evidence="4" id="KW-1185">Reference proteome</keyword>
<keyword evidence="2" id="KW-0539">Nucleus</keyword>
<accession>A0A1Y2CQC9</accession>
<evidence type="ECO:0000313" key="4">
    <source>
        <dbReference type="Proteomes" id="UP000193920"/>
    </source>
</evidence>
<dbReference type="InterPro" id="IPR003889">
    <property type="entry name" value="FYrich_C"/>
</dbReference>
<dbReference type="GO" id="GO:0051726">
    <property type="term" value="P:regulation of cell cycle"/>
    <property type="evidence" value="ECO:0007669"/>
    <property type="project" value="TreeGrafter"/>
</dbReference>
<sequence>MTVLQKKKEENQKRDTRAVAKPIKLLPRDKNNNLKLPVMVGKSNNEVKIISIGKVIYDREAYHSQRYIWPVGFESQKEYISMQDPKKRTIYTNRILDGGETPIFEVTAEDLPGKVFQANSPSGAWKSVLNELSVRGNTGSKTHASGPDFFGLSDLGVTKVIQELPNADKCKRYYQQKWINDENDDIKVEDEQEDI</sequence>
<protein>
    <recommendedName>
        <fullName evidence="5">FYR N-terminal domain-containing protein</fullName>
    </recommendedName>
</protein>
<dbReference type="AlphaFoldDB" id="A0A1Y2CQC9"/>
<proteinExistence type="predicted"/>
<dbReference type="Gene3D" id="3.30.160.360">
    <property type="match status" value="1"/>
</dbReference>
<dbReference type="PANTHER" id="PTHR22715:SF0">
    <property type="entry name" value="TRANSFORMING GROWTH FACTOR BETA REGULATOR 1"/>
    <property type="match status" value="1"/>
</dbReference>
<comment type="caution">
    <text evidence="3">The sequence shown here is derived from an EMBL/GenBank/DDBJ whole genome shotgun (WGS) entry which is preliminary data.</text>
</comment>
<dbReference type="PROSITE" id="PS51543">
    <property type="entry name" value="FYRC"/>
    <property type="match status" value="1"/>
</dbReference>
<evidence type="ECO:0000313" key="3">
    <source>
        <dbReference type="EMBL" id="ORY49231.1"/>
    </source>
</evidence>
<name>A0A1Y2CQC9_9FUNG</name>
<dbReference type="InterPro" id="IPR003888">
    <property type="entry name" value="FYrich_N"/>
</dbReference>
<evidence type="ECO:0000256" key="1">
    <source>
        <dbReference type="ARBA" id="ARBA00004123"/>
    </source>
</evidence>
<reference evidence="3 4" key="1">
    <citation type="submission" date="2016-08" db="EMBL/GenBank/DDBJ databases">
        <title>A Parts List for Fungal Cellulosomes Revealed by Comparative Genomics.</title>
        <authorList>
            <consortium name="DOE Joint Genome Institute"/>
            <person name="Haitjema C.H."/>
            <person name="Gilmore S.P."/>
            <person name="Henske J.K."/>
            <person name="Solomon K.V."/>
            <person name="De Groot R."/>
            <person name="Kuo A."/>
            <person name="Mondo S.J."/>
            <person name="Salamov A.A."/>
            <person name="Labutti K."/>
            <person name="Zhao Z."/>
            <person name="Chiniquy J."/>
            <person name="Barry K."/>
            <person name="Brewer H.M."/>
            <person name="Purvine S.O."/>
            <person name="Wright A.T."/>
            <person name="Boxma B."/>
            <person name="Van Alen T."/>
            <person name="Hackstein J.H."/>
            <person name="Baker S.E."/>
            <person name="Grigoriev I.V."/>
            <person name="O'Malley M.A."/>
        </authorList>
    </citation>
    <scope>NUCLEOTIDE SEQUENCE [LARGE SCALE GENOMIC DNA]</scope>
    <source>
        <strain evidence="3 4">G1</strain>
    </source>
</reference>
<dbReference type="PROSITE" id="PS51542">
    <property type="entry name" value="FYRN"/>
    <property type="match status" value="1"/>
</dbReference>
<dbReference type="GO" id="GO:0005634">
    <property type="term" value="C:nucleus"/>
    <property type="evidence" value="ECO:0007669"/>
    <property type="project" value="UniProtKB-SubCell"/>
</dbReference>
<dbReference type="Pfam" id="PF05964">
    <property type="entry name" value="FYRN"/>
    <property type="match status" value="1"/>
</dbReference>
<comment type="subcellular location">
    <subcellularLocation>
        <location evidence="1">Nucleus</location>
    </subcellularLocation>
</comment>